<evidence type="ECO:0000313" key="7">
    <source>
        <dbReference type="Proteomes" id="UP000185062"/>
    </source>
</evidence>
<keyword evidence="2 4" id="KW-0732">Signal</keyword>
<accession>A0A1N6IL35</accession>
<dbReference type="PANTHER" id="PTHR36307:SF1">
    <property type="entry name" value="FLAGELLA BASAL BODY P-RING FORMATION PROTEIN FLGA"/>
    <property type="match status" value="1"/>
</dbReference>
<evidence type="ECO:0000259" key="5">
    <source>
        <dbReference type="SMART" id="SM00858"/>
    </source>
</evidence>
<dbReference type="CDD" id="cd11614">
    <property type="entry name" value="SAF_CpaB_FlgA_like"/>
    <property type="match status" value="1"/>
</dbReference>
<dbReference type="Pfam" id="PF13144">
    <property type="entry name" value="ChapFlgA"/>
    <property type="match status" value="1"/>
</dbReference>
<dbReference type="PANTHER" id="PTHR36307">
    <property type="entry name" value="FLAGELLA BASAL BODY P-RING FORMATION PROTEIN FLGA"/>
    <property type="match status" value="1"/>
</dbReference>
<evidence type="ECO:0000256" key="3">
    <source>
        <dbReference type="ARBA" id="ARBA00022764"/>
    </source>
</evidence>
<dbReference type="Pfam" id="PF17656">
    <property type="entry name" value="ChapFlgA_N"/>
    <property type="match status" value="1"/>
</dbReference>
<dbReference type="STRING" id="44575.SAMN05216419_1001173"/>
<dbReference type="InterPro" id="IPR013974">
    <property type="entry name" value="SAF"/>
</dbReference>
<dbReference type="NCBIfam" id="TIGR03170">
    <property type="entry name" value="flgA_cterm"/>
    <property type="match status" value="1"/>
</dbReference>
<dbReference type="InterPro" id="IPR039246">
    <property type="entry name" value="Flagellar_FlgA"/>
</dbReference>
<keyword evidence="6" id="KW-0966">Cell projection</keyword>
<dbReference type="EMBL" id="FSRO01000001">
    <property type="protein sequence ID" value="SIO32711.1"/>
    <property type="molecule type" value="Genomic_DNA"/>
</dbReference>
<keyword evidence="6" id="KW-0282">Flagellum</keyword>
<keyword evidence="3 4" id="KW-0574">Periplasm</keyword>
<organism evidence="6 7">
    <name type="scientific">Nitrosomonas cryotolerans ATCC 49181</name>
    <dbReference type="NCBI Taxonomy" id="1131553"/>
    <lineage>
        <taxon>Bacteria</taxon>
        <taxon>Pseudomonadati</taxon>
        <taxon>Pseudomonadota</taxon>
        <taxon>Betaproteobacteria</taxon>
        <taxon>Nitrosomonadales</taxon>
        <taxon>Nitrosomonadaceae</taxon>
        <taxon>Nitrosomonas</taxon>
    </lineage>
</organism>
<keyword evidence="4" id="KW-1005">Bacterial flagellum biogenesis</keyword>
<dbReference type="GO" id="GO:0042597">
    <property type="term" value="C:periplasmic space"/>
    <property type="evidence" value="ECO:0007669"/>
    <property type="project" value="UniProtKB-SubCell"/>
</dbReference>
<name>A0A1N6IL35_9PROT</name>
<dbReference type="InterPro" id="IPR041231">
    <property type="entry name" value="FlgA_N"/>
</dbReference>
<evidence type="ECO:0000256" key="2">
    <source>
        <dbReference type="ARBA" id="ARBA00022729"/>
    </source>
</evidence>
<sequence length="238" mass="26170">MKRILIISFSLLQLAGSAIPLSAAEHKRSLQFQETPLILKAVENFIYNKATDLSGQIIVHLSKIDSRITLPQCPEMEPFIPTGGRLWGKTSIGVRCNSQTPWTIYVQADIKIMADVLHAAQPITQGRPISLHDIVLQKVNLVQMPEGVLTDVMQAIGQIPRTNLTSGQPLRQHMLRAPYVILRGQKVKLHIQGHGFNISSEGQALADAAEGKIVQVRNESGRVISGIARDNSIVQVQP</sequence>
<comment type="subcellular location">
    <subcellularLocation>
        <location evidence="1 4">Periplasm</location>
    </subcellularLocation>
</comment>
<evidence type="ECO:0000256" key="4">
    <source>
        <dbReference type="RuleBase" id="RU362063"/>
    </source>
</evidence>
<feature type="domain" description="SAF" evidence="5">
    <location>
        <begin position="114"/>
        <end position="176"/>
    </location>
</feature>
<comment type="similarity">
    <text evidence="4">Belongs to the FlgA family.</text>
</comment>
<comment type="function">
    <text evidence="4">Involved in the assembly process of the P-ring formation. It may associate with FlgF on the rod constituting a structure essential for the P-ring assembly or may act as a modulator protein for the P-ring assembly.</text>
</comment>
<dbReference type="SMART" id="SM00858">
    <property type="entry name" value="SAF"/>
    <property type="match status" value="1"/>
</dbReference>
<dbReference type="InterPro" id="IPR017585">
    <property type="entry name" value="SAF_FlgA"/>
</dbReference>
<keyword evidence="6" id="KW-0969">Cilium</keyword>
<dbReference type="AlphaFoldDB" id="A0A1N6IL35"/>
<keyword evidence="7" id="KW-1185">Reference proteome</keyword>
<evidence type="ECO:0000256" key="1">
    <source>
        <dbReference type="ARBA" id="ARBA00004418"/>
    </source>
</evidence>
<gene>
    <name evidence="6" type="ORF">SAMN02743940_1893</name>
</gene>
<feature type="signal peptide" evidence="4">
    <location>
        <begin position="1"/>
        <end position="23"/>
    </location>
</feature>
<protein>
    <recommendedName>
        <fullName evidence="4">Flagella basal body P-ring formation protein FlgA</fullName>
    </recommendedName>
</protein>
<dbReference type="Gene3D" id="3.90.1210.10">
    <property type="entry name" value="Antifreeze-like/N-acetylneuraminic acid synthase C-terminal domain"/>
    <property type="match status" value="1"/>
</dbReference>
<reference evidence="6 7" key="1">
    <citation type="submission" date="2016-12" db="EMBL/GenBank/DDBJ databases">
        <authorList>
            <person name="Song W.-J."/>
            <person name="Kurnit D.M."/>
        </authorList>
    </citation>
    <scope>NUCLEOTIDE SEQUENCE [LARGE SCALE GENOMIC DNA]</scope>
    <source>
        <strain evidence="6 7">ATCC 49181</strain>
    </source>
</reference>
<dbReference type="Gene3D" id="2.30.30.760">
    <property type="match status" value="1"/>
</dbReference>
<dbReference type="Proteomes" id="UP000185062">
    <property type="component" value="Unassembled WGS sequence"/>
</dbReference>
<proteinExistence type="inferred from homology"/>
<dbReference type="eggNOG" id="COG1261">
    <property type="taxonomic scope" value="Bacteria"/>
</dbReference>
<dbReference type="GO" id="GO:0044780">
    <property type="term" value="P:bacterial-type flagellum assembly"/>
    <property type="evidence" value="ECO:0007669"/>
    <property type="project" value="InterPro"/>
</dbReference>
<evidence type="ECO:0000313" key="6">
    <source>
        <dbReference type="EMBL" id="SIO32711.1"/>
    </source>
</evidence>
<feature type="chain" id="PRO_5009735690" description="Flagella basal body P-ring formation protein FlgA" evidence="4">
    <location>
        <begin position="24"/>
        <end position="238"/>
    </location>
</feature>